<evidence type="ECO:0000313" key="3">
    <source>
        <dbReference type="Proteomes" id="UP000198290"/>
    </source>
</evidence>
<dbReference type="InterPro" id="IPR006528">
    <property type="entry name" value="Phage_head_morphogenesis_dom"/>
</dbReference>
<gene>
    <name evidence="2" type="ORF">DLM_0783</name>
</gene>
<dbReference type="RefSeq" id="WP_089086435.1">
    <property type="nucleotide sequence ID" value="NZ_AP018823.1"/>
</dbReference>
<dbReference type="EMBL" id="AP018823">
    <property type="protein sequence ID" value="BBF84433.1"/>
    <property type="molecule type" value="Genomic_DNA"/>
</dbReference>
<name>A0A3G9GCA2_9NEIS</name>
<dbReference type="KEGG" id="amah:DLM_0783"/>
<dbReference type="Pfam" id="PF04233">
    <property type="entry name" value="Phage_Mu_F"/>
    <property type="match status" value="1"/>
</dbReference>
<sequence length="431" mass="48723">MADSAAPLTAVYKQPWQTQLDYFQQKLKLPTEQWTDIMKAQHDRSFVVAGAMASDLLEDLRQAVGKAIAGGSTLADFRRDFDQIVATHGWDFKGGRNWRTRVIYQTNLQTSYAAGRYQQLTDPDMLKVRPYWRYVHSDSVMRPRPQHQAWNGLILRADDPWWNVHYPPNGWGCQCTVHAVSLQELRDKYGKDGPDTAPVIQTRRVEQDDGSVVYVPDGIDFGWDYAPGQAYVGKLLLDKAATTSARIGADAIQSAVNNIDALDKIIQERWQPLVQQIYPDPASYRPTKQRFHIGALSPQLVDKIEQATGEPLATAVVSVDDSEVKHALRDTGAKADKRIALDDAMQTVVGMWEPERVYQQIDHGKEEPVYLAVWQAADGSRHVKAAINVNYRTKDKDASGKRYTLQTNTLLTLGYVDLRDLDNPQLYKRIL</sequence>
<accession>A0A3G9GCA2</accession>
<proteinExistence type="predicted"/>
<organism evidence="2 3">
    <name type="scientific">Aquitalea magnusonii</name>
    <dbReference type="NCBI Taxonomy" id="332411"/>
    <lineage>
        <taxon>Bacteria</taxon>
        <taxon>Pseudomonadati</taxon>
        <taxon>Pseudomonadota</taxon>
        <taxon>Betaproteobacteria</taxon>
        <taxon>Neisseriales</taxon>
        <taxon>Chromobacteriaceae</taxon>
        <taxon>Aquitalea</taxon>
    </lineage>
</organism>
<reference evidence="2 3" key="2">
    <citation type="journal article" date="2017" name="Genome Announc.">
        <title>Draft genome sequence of Aquitalea magnusonii strain H3, a plant growth-promoting bacterium of duckweed Lemna minor.</title>
        <authorList>
            <person name="Ishizawa H."/>
            <person name="Kuroda M."/>
            <person name="Ike M."/>
        </authorList>
    </citation>
    <scope>NUCLEOTIDE SEQUENCE [LARGE SCALE GENOMIC DNA]</scope>
    <source>
        <strain evidence="2 3">H3</strain>
    </source>
</reference>
<reference evidence="3" key="1">
    <citation type="journal article" date="2017" name="Biotechnol. Biofuels">
        <title>Evaluation of environmental bacterial communities as a factor affecting the growth of duckweed Lemna minor.</title>
        <authorList>
            <person name="Ishizawa H."/>
            <person name="Kuroda M."/>
            <person name="Morikawa M."/>
            <person name="Ike M."/>
        </authorList>
    </citation>
    <scope>NUCLEOTIDE SEQUENCE [LARGE SCALE GENOMIC DNA]</scope>
    <source>
        <strain evidence="3">H3</strain>
    </source>
</reference>
<reference evidence="3" key="3">
    <citation type="journal article" date="2017" name="Plant Physiol. Biochem.">
        <title>Differential oxidative and antioxidative response of duckweed Lemna minor toward plant growth promoting/inhibiting bacteria.</title>
        <authorList>
            <person name="Ishizawa H."/>
            <person name="Kuroda M."/>
            <person name="Morikawa M."/>
            <person name="Ike M."/>
        </authorList>
    </citation>
    <scope>NUCLEOTIDE SEQUENCE [LARGE SCALE GENOMIC DNA]</scope>
    <source>
        <strain evidence="3">H3</strain>
    </source>
</reference>
<evidence type="ECO:0000313" key="2">
    <source>
        <dbReference type="EMBL" id="BBF84433.1"/>
    </source>
</evidence>
<feature type="domain" description="Phage head morphogenesis" evidence="1">
    <location>
        <begin position="59"/>
        <end position="177"/>
    </location>
</feature>
<protein>
    <submittedName>
        <fullName evidence="2">Mu-like phage virion morphogenesis protein</fullName>
    </submittedName>
</protein>
<dbReference type="Proteomes" id="UP000198290">
    <property type="component" value="Chromosome"/>
</dbReference>
<evidence type="ECO:0000259" key="1">
    <source>
        <dbReference type="Pfam" id="PF04233"/>
    </source>
</evidence>
<dbReference type="AlphaFoldDB" id="A0A3G9GCA2"/>
<dbReference type="OrthoDB" id="9813502at2"/>
<keyword evidence="3" id="KW-1185">Reference proteome</keyword>